<dbReference type="Gene3D" id="3.40.50.2300">
    <property type="match status" value="1"/>
</dbReference>
<dbReference type="SUPFAM" id="SSF55874">
    <property type="entry name" value="ATPase domain of HSP90 chaperone/DNA topoisomerase II/histidine kinase"/>
    <property type="match status" value="1"/>
</dbReference>
<evidence type="ECO:0000256" key="6">
    <source>
        <dbReference type="PROSITE-ProRule" id="PRU00169"/>
    </source>
</evidence>
<dbReference type="OrthoDB" id="9773246at2"/>
<protein>
    <recommendedName>
        <fullName evidence="2">histidine kinase</fullName>
        <ecNumber evidence="2">2.7.13.3</ecNumber>
    </recommendedName>
</protein>
<dbReference type="PRINTS" id="PR00344">
    <property type="entry name" value="BCTRLSENSOR"/>
</dbReference>
<evidence type="ECO:0000256" key="5">
    <source>
        <dbReference type="ARBA" id="ARBA00023012"/>
    </source>
</evidence>
<dbReference type="PROSITE" id="PS50109">
    <property type="entry name" value="HIS_KIN"/>
    <property type="match status" value="1"/>
</dbReference>
<evidence type="ECO:0000256" key="4">
    <source>
        <dbReference type="ARBA" id="ARBA00022777"/>
    </source>
</evidence>
<keyword evidence="4" id="KW-0808">Transferase</keyword>
<comment type="catalytic activity">
    <reaction evidence="1">
        <text>ATP + protein L-histidine = ADP + protein N-phospho-L-histidine.</text>
        <dbReference type="EC" id="2.7.13.3"/>
    </reaction>
</comment>
<dbReference type="InterPro" id="IPR004358">
    <property type="entry name" value="Sig_transdc_His_kin-like_C"/>
</dbReference>
<evidence type="ECO:0000256" key="2">
    <source>
        <dbReference type="ARBA" id="ARBA00012438"/>
    </source>
</evidence>
<feature type="modified residue" description="4-aspartylphosphate" evidence="6">
    <location>
        <position position="62"/>
    </location>
</feature>
<dbReference type="RefSeq" id="WP_023066083.1">
    <property type="nucleotide sequence ID" value="NZ_AUZM01000018.1"/>
</dbReference>
<dbReference type="SMART" id="SM00448">
    <property type="entry name" value="REC"/>
    <property type="match status" value="1"/>
</dbReference>
<dbReference type="PANTHER" id="PTHR43547:SF2">
    <property type="entry name" value="HYBRID SIGNAL TRANSDUCTION HISTIDINE KINASE C"/>
    <property type="match status" value="1"/>
</dbReference>
<dbReference type="EMBL" id="AUZM01000018">
    <property type="protein sequence ID" value="ERT07767.1"/>
    <property type="molecule type" value="Genomic_DNA"/>
</dbReference>
<dbReference type="InterPro" id="IPR036097">
    <property type="entry name" value="HisK_dim/P_sf"/>
</dbReference>
<proteinExistence type="predicted"/>
<dbReference type="InterPro" id="IPR003661">
    <property type="entry name" value="HisK_dim/P_dom"/>
</dbReference>
<dbReference type="InterPro" id="IPR011006">
    <property type="entry name" value="CheY-like_superfamily"/>
</dbReference>
<evidence type="ECO:0000313" key="11">
    <source>
        <dbReference type="Proteomes" id="UP000017127"/>
    </source>
</evidence>
<dbReference type="InterPro" id="IPR003594">
    <property type="entry name" value="HATPase_dom"/>
</dbReference>
<dbReference type="CDD" id="cd00082">
    <property type="entry name" value="HisKA"/>
    <property type="match status" value="1"/>
</dbReference>
<keyword evidence="7" id="KW-0175">Coiled coil</keyword>
<dbReference type="Pfam" id="PF02518">
    <property type="entry name" value="HATPase_c"/>
    <property type="match status" value="1"/>
</dbReference>
<keyword evidence="3 6" id="KW-0597">Phosphoprotein</keyword>
<sequence length="507" mass="57106">MNTPSETISCSAEILVIDDTPENLQLMVQLLKRAGYKVRAATSGKIALQGIKTSPPDLILLDIMMAEISGYEVCQKLKSNPETQDIPVIFISAMNTAIDKVKAFQVGGVDYITKPFYFEEVLARVQIQLDNRCLRQNLQAKNQELSEALLQVQETQKHLLQSEKMAALGQLLASIAHEINTPLGAILASSNNSQTALYEFLEKLPQLVNETSLEQKQQFFSLLDCSLKTEKRKLNSREKRQFKREIAQQLEEQGISQARRIADTLIDLEIYDGIEVFFPLFKSLDVDWILQQAYNLICLKTNSQNIIMAVERAAKIVFALKSYARYDNSGQKQWVEVTEGLETVLELYRNQISSGIELIRDYQPNTPVWCYPDELNQVWTNLIHNAIHAMQGKGSLQISVSKRQGYLVVAITDSGQGIPPQVQQRIFEPFFTTKSIGEGSGLGLDISRKIIEKHEGKIEFESQPGQTTFEVWLPMDKTPASAVSHSFIEEDKISPQNMSESSDHSNS</sequence>
<feature type="domain" description="Response regulatory" evidence="9">
    <location>
        <begin position="13"/>
        <end position="129"/>
    </location>
</feature>
<dbReference type="Proteomes" id="UP000017127">
    <property type="component" value="Unassembled WGS sequence"/>
</dbReference>
<feature type="coiled-coil region" evidence="7">
    <location>
        <begin position="131"/>
        <end position="158"/>
    </location>
</feature>
<keyword evidence="5" id="KW-0902">Two-component regulatory system</keyword>
<dbReference type="SUPFAM" id="SSF52172">
    <property type="entry name" value="CheY-like"/>
    <property type="match status" value="1"/>
</dbReference>
<evidence type="ECO:0000259" key="9">
    <source>
        <dbReference type="PROSITE" id="PS50110"/>
    </source>
</evidence>
<dbReference type="GO" id="GO:0000155">
    <property type="term" value="F:phosphorelay sensor kinase activity"/>
    <property type="evidence" value="ECO:0007669"/>
    <property type="project" value="InterPro"/>
</dbReference>
<name>U7QKF3_9CYAN</name>
<evidence type="ECO:0000256" key="7">
    <source>
        <dbReference type="SAM" id="Coils"/>
    </source>
</evidence>
<comment type="caution">
    <text evidence="10">The sequence shown here is derived from an EMBL/GenBank/DDBJ whole genome shotgun (WGS) entry which is preliminary data.</text>
</comment>
<dbReference type="Pfam" id="PF00072">
    <property type="entry name" value="Response_reg"/>
    <property type="match status" value="1"/>
</dbReference>
<keyword evidence="4" id="KW-0418">Kinase</keyword>
<evidence type="ECO:0000256" key="1">
    <source>
        <dbReference type="ARBA" id="ARBA00000085"/>
    </source>
</evidence>
<dbReference type="AlphaFoldDB" id="U7QKF3"/>
<dbReference type="CDD" id="cd19920">
    <property type="entry name" value="REC_PA4781-like"/>
    <property type="match status" value="1"/>
</dbReference>
<dbReference type="SUPFAM" id="SSF47384">
    <property type="entry name" value="Homodimeric domain of signal transducing histidine kinase"/>
    <property type="match status" value="1"/>
</dbReference>
<organism evidence="10 11">
    <name type="scientific">Lyngbya aestuarii BL J</name>
    <dbReference type="NCBI Taxonomy" id="1348334"/>
    <lineage>
        <taxon>Bacteria</taxon>
        <taxon>Bacillati</taxon>
        <taxon>Cyanobacteriota</taxon>
        <taxon>Cyanophyceae</taxon>
        <taxon>Oscillatoriophycideae</taxon>
        <taxon>Oscillatoriales</taxon>
        <taxon>Microcoleaceae</taxon>
        <taxon>Lyngbya</taxon>
    </lineage>
</organism>
<evidence type="ECO:0000313" key="10">
    <source>
        <dbReference type="EMBL" id="ERT07767.1"/>
    </source>
</evidence>
<dbReference type="InterPro" id="IPR001789">
    <property type="entry name" value="Sig_transdc_resp-reg_receiver"/>
</dbReference>
<dbReference type="PROSITE" id="PS50110">
    <property type="entry name" value="RESPONSE_REGULATORY"/>
    <property type="match status" value="1"/>
</dbReference>
<reference evidence="10 11" key="1">
    <citation type="journal article" date="2013" name="Front. Microbiol.">
        <title>Comparative genomic analyses of the cyanobacterium, Lyngbya aestuarii BL J, a powerful hydrogen producer.</title>
        <authorList>
            <person name="Kothari A."/>
            <person name="Vaughn M."/>
            <person name="Garcia-Pichel F."/>
        </authorList>
    </citation>
    <scope>NUCLEOTIDE SEQUENCE [LARGE SCALE GENOMIC DNA]</scope>
    <source>
        <strain evidence="10 11">BL J</strain>
    </source>
</reference>
<keyword evidence="11" id="KW-1185">Reference proteome</keyword>
<dbReference type="Gene3D" id="3.30.565.10">
    <property type="entry name" value="Histidine kinase-like ATPase, C-terminal domain"/>
    <property type="match status" value="1"/>
</dbReference>
<dbReference type="Gene3D" id="1.10.287.130">
    <property type="match status" value="1"/>
</dbReference>
<dbReference type="InterPro" id="IPR036890">
    <property type="entry name" value="HATPase_C_sf"/>
</dbReference>
<dbReference type="InterPro" id="IPR005467">
    <property type="entry name" value="His_kinase_dom"/>
</dbReference>
<dbReference type="PANTHER" id="PTHR43547">
    <property type="entry name" value="TWO-COMPONENT HISTIDINE KINASE"/>
    <property type="match status" value="1"/>
</dbReference>
<evidence type="ECO:0000256" key="3">
    <source>
        <dbReference type="ARBA" id="ARBA00022553"/>
    </source>
</evidence>
<feature type="domain" description="Histidine kinase" evidence="8">
    <location>
        <begin position="310"/>
        <end position="477"/>
    </location>
</feature>
<gene>
    <name evidence="10" type="ORF">M595_2303</name>
</gene>
<accession>U7QKF3</accession>
<dbReference type="SMART" id="SM00387">
    <property type="entry name" value="HATPase_c"/>
    <property type="match status" value="1"/>
</dbReference>
<dbReference type="EC" id="2.7.13.3" evidence="2"/>
<evidence type="ECO:0000259" key="8">
    <source>
        <dbReference type="PROSITE" id="PS50109"/>
    </source>
</evidence>